<proteinExistence type="predicted"/>
<dbReference type="Proteomes" id="UP001562425">
    <property type="component" value="Unassembled WGS sequence"/>
</dbReference>
<evidence type="ECO:0000313" key="3">
    <source>
        <dbReference type="Proteomes" id="UP001562425"/>
    </source>
</evidence>
<evidence type="ECO:0000313" key="2">
    <source>
        <dbReference type="EMBL" id="KAL1397777.1"/>
    </source>
</evidence>
<name>A0ABD1DFH5_CULPP</name>
<dbReference type="EMBL" id="JBEHCU010006149">
    <property type="protein sequence ID" value="KAL1397777.1"/>
    <property type="molecule type" value="Genomic_DNA"/>
</dbReference>
<sequence>MDRIYEYKGIDSLKRAVLAVNPFCERMPLDLQEDFMDDYIDIAGKESKSNGDVAQQLEAISAKLSKLDELEKLNRDLLGQLLKLSHRVTEVTVENRLLRQEIEDLKQERLQEEVLIKGFKLQGPEHHQEVFHKVCEVIGADVAENVKEVRPLIFKQNRKTDAVLVKFWRVGDKHQFIQRVRALKRPITPGDLNIKSMNKFVLIQDHLTPEKQRVHRLTWELCKLGLQKPWFYKGSTWVTHPETQKRLRVADSKDVDELQFLLVTQGKVNANSNLDNQVTVSDD</sequence>
<comment type="caution">
    <text evidence="2">The sequence shown here is derived from an EMBL/GenBank/DDBJ whole genome shotgun (WGS) entry which is preliminary data.</text>
</comment>
<reference evidence="2 3" key="1">
    <citation type="submission" date="2024-05" db="EMBL/GenBank/DDBJ databases">
        <title>Culex pipiens pipiens assembly and annotation.</title>
        <authorList>
            <person name="Alout H."/>
            <person name="Durand T."/>
        </authorList>
    </citation>
    <scope>NUCLEOTIDE SEQUENCE [LARGE SCALE GENOMIC DNA]</scope>
    <source>
        <strain evidence="2">HA-2024</strain>
        <tissue evidence="2">Whole body</tissue>
    </source>
</reference>
<evidence type="ECO:0000256" key="1">
    <source>
        <dbReference type="SAM" id="Coils"/>
    </source>
</evidence>
<gene>
    <name evidence="2" type="ORF">pipiens_009489</name>
</gene>
<accession>A0ABD1DFH5</accession>
<feature type="coiled-coil region" evidence="1">
    <location>
        <begin position="67"/>
        <end position="115"/>
    </location>
</feature>
<dbReference type="AlphaFoldDB" id="A0ABD1DFH5"/>
<protein>
    <submittedName>
        <fullName evidence="2">Uncharacterized protein</fullName>
    </submittedName>
</protein>
<organism evidence="2 3">
    <name type="scientific">Culex pipiens pipiens</name>
    <name type="common">Northern house mosquito</name>
    <dbReference type="NCBI Taxonomy" id="38569"/>
    <lineage>
        <taxon>Eukaryota</taxon>
        <taxon>Metazoa</taxon>
        <taxon>Ecdysozoa</taxon>
        <taxon>Arthropoda</taxon>
        <taxon>Hexapoda</taxon>
        <taxon>Insecta</taxon>
        <taxon>Pterygota</taxon>
        <taxon>Neoptera</taxon>
        <taxon>Endopterygota</taxon>
        <taxon>Diptera</taxon>
        <taxon>Nematocera</taxon>
        <taxon>Culicoidea</taxon>
        <taxon>Culicidae</taxon>
        <taxon>Culicinae</taxon>
        <taxon>Culicini</taxon>
        <taxon>Culex</taxon>
        <taxon>Culex</taxon>
    </lineage>
</organism>
<keyword evidence="1" id="KW-0175">Coiled coil</keyword>
<keyword evidence="3" id="KW-1185">Reference proteome</keyword>